<dbReference type="InParanoid" id="A0A1Y2FV63"/>
<feature type="region of interest" description="Disordered" evidence="1">
    <location>
        <begin position="20"/>
        <end position="56"/>
    </location>
</feature>
<name>A0A1Y2FV63_9BASI</name>
<evidence type="ECO:0000313" key="3">
    <source>
        <dbReference type="Proteomes" id="UP000193467"/>
    </source>
</evidence>
<comment type="caution">
    <text evidence="2">The sequence shown here is derived from an EMBL/GenBank/DDBJ whole genome shotgun (WGS) entry which is preliminary data.</text>
</comment>
<dbReference type="Proteomes" id="UP000193467">
    <property type="component" value="Unassembled WGS sequence"/>
</dbReference>
<dbReference type="AlphaFoldDB" id="A0A1Y2FV63"/>
<proteinExistence type="predicted"/>
<reference evidence="2 3" key="1">
    <citation type="submission" date="2016-07" db="EMBL/GenBank/DDBJ databases">
        <title>Pervasive Adenine N6-methylation of Active Genes in Fungi.</title>
        <authorList>
            <consortium name="DOE Joint Genome Institute"/>
            <person name="Mondo S.J."/>
            <person name="Dannebaum R.O."/>
            <person name="Kuo R.C."/>
            <person name="Labutti K."/>
            <person name="Haridas S."/>
            <person name="Kuo A."/>
            <person name="Salamov A."/>
            <person name="Ahrendt S.R."/>
            <person name="Lipzen A."/>
            <person name="Sullivan W."/>
            <person name="Andreopoulos W.B."/>
            <person name="Clum A."/>
            <person name="Lindquist E."/>
            <person name="Daum C."/>
            <person name="Ramamoorthy G.K."/>
            <person name="Gryganskyi A."/>
            <person name="Culley D."/>
            <person name="Magnuson J.K."/>
            <person name="James T.Y."/>
            <person name="O'Malley M.A."/>
            <person name="Stajich J.E."/>
            <person name="Spatafora J.W."/>
            <person name="Visel A."/>
            <person name="Grigoriev I.V."/>
        </authorList>
    </citation>
    <scope>NUCLEOTIDE SEQUENCE [LARGE SCALE GENOMIC DNA]</scope>
    <source>
        <strain evidence="2 3">62-1032</strain>
    </source>
</reference>
<organism evidence="2 3">
    <name type="scientific">Leucosporidium creatinivorum</name>
    <dbReference type="NCBI Taxonomy" id="106004"/>
    <lineage>
        <taxon>Eukaryota</taxon>
        <taxon>Fungi</taxon>
        <taxon>Dikarya</taxon>
        <taxon>Basidiomycota</taxon>
        <taxon>Pucciniomycotina</taxon>
        <taxon>Microbotryomycetes</taxon>
        <taxon>Leucosporidiales</taxon>
        <taxon>Leucosporidium</taxon>
    </lineage>
</organism>
<evidence type="ECO:0000256" key="1">
    <source>
        <dbReference type="SAM" id="MobiDB-lite"/>
    </source>
</evidence>
<sequence length="72" mass="8071">MTSRSLSSIDALRLKACMTPSRASIRPTGAKDEPGRNLPPLPDYISPEPKTASEKREWQRLATRMDGECNQR</sequence>
<dbReference type="EMBL" id="MCGR01000013">
    <property type="protein sequence ID" value="ORY87457.1"/>
    <property type="molecule type" value="Genomic_DNA"/>
</dbReference>
<protein>
    <submittedName>
        <fullName evidence="2">Uncharacterized protein</fullName>
    </submittedName>
</protein>
<keyword evidence="3" id="KW-1185">Reference proteome</keyword>
<accession>A0A1Y2FV63</accession>
<gene>
    <name evidence="2" type="ORF">BCR35DRAFT_302220</name>
</gene>
<evidence type="ECO:0000313" key="2">
    <source>
        <dbReference type="EMBL" id="ORY87457.1"/>
    </source>
</evidence>